<dbReference type="Gene3D" id="3.90.220.20">
    <property type="entry name" value="DNA methylase specificity domains"/>
    <property type="match status" value="2"/>
</dbReference>
<evidence type="ECO:0000259" key="4">
    <source>
        <dbReference type="Pfam" id="PF01420"/>
    </source>
</evidence>
<dbReference type="SUPFAM" id="SSF116734">
    <property type="entry name" value="DNA methylase specificity domain"/>
    <property type="match status" value="2"/>
</dbReference>
<keyword evidence="2" id="KW-0680">Restriction system</keyword>
<evidence type="ECO:0000256" key="2">
    <source>
        <dbReference type="ARBA" id="ARBA00022747"/>
    </source>
</evidence>
<evidence type="ECO:0000313" key="5">
    <source>
        <dbReference type="EMBL" id="OOE83486.1"/>
    </source>
</evidence>
<dbReference type="Pfam" id="PF01420">
    <property type="entry name" value="Methylase_S"/>
    <property type="match status" value="2"/>
</dbReference>
<gene>
    <name evidence="5" type="ORF">BZG73_11550</name>
</gene>
<organism evidence="5 6">
    <name type="scientific">Salinivibrio siamensis</name>
    <dbReference type="NCBI Taxonomy" id="414286"/>
    <lineage>
        <taxon>Bacteria</taxon>
        <taxon>Pseudomonadati</taxon>
        <taxon>Pseudomonadota</taxon>
        <taxon>Gammaproteobacteria</taxon>
        <taxon>Vibrionales</taxon>
        <taxon>Vibrionaceae</taxon>
        <taxon>Salinivibrio</taxon>
    </lineage>
</organism>
<name>A0ABX3K769_9GAMM</name>
<dbReference type="InterPro" id="IPR044946">
    <property type="entry name" value="Restrct_endonuc_typeI_TRD_sf"/>
</dbReference>
<reference evidence="5 6" key="1">
    <citation type="journal article" date="2017" name="Genome Announc.">
        <title>Draft Genome Sequences of Salinivibrio proteolyticus, Salinivibrio sharmensis, Salinivibrio siamensis, Salinivibrio costicola subsp. alcaliphilus, Salinivibrio costicola subsp. vallismortis, and 29 New Isolates Belonging to the Genus Salinivibrio.</title>
        <authorList>
            <person name="Lopez-Hermoso C."/>
            <person name="de la Haba R.R."/>
            <person name="Sanchez-Porro C."/>
            <person name="Bayliss S.C."/>
            <person name="Feil E.J."/>
            <person name="Ventosa A."/>
        </authorList>
    </citation>
    <scope>NUCLEOTIDE SEQUENCE [LARGE SCALE GENOMIC DNA]</scope>
    <source>
        <strain evidence="5 6">JCM 14472</strain>
    </source>
</reference>
<dbReference type="Proteomes" id="UP000189410">
    <property type="component" value="Unassembled WGS sequence"/>
</dbReference>
<feature type="domain" description="Type I restriction modification DNA specificity" evidence="4">
    <location>
        <begin position="22"/>
        <end position="189"/>
    </location>
</feature>
<keyword evidence="6" id="KW-1185">Reference proteome</keyword>
<dbReference type="PANTHER" id="PTHR43140:SF1">
    <property type="entry name" value="TYPE I RESTRICTION ENZYME ECOKI SPECIFICITY SUBUNIT"/>
    <property type="match status" value="1"/>
</dbReference>
<evidence type="ECO:0000313" key="6">
    <source>
        <dbReference type="Proteomes" id="UP000189410"/>
    </source>
</evidence>
<feature type="domain" description="Type I restriction modification DNA specificity" evidence="4">
    <location>
        <begin position="258"/>
        <end position="403"/>
    </location>
</feature>
<dbReference type="PANTHER" id="PTHR43140">
    <property type="entry name" value="TYPE-1 RESTRICTION ENZYME ECOKI SPECIFICITY PROTEIN"/>
    <property type="match status" value="1"/>
</dbReference>
<dbReference type="EMBL" id="MUFB01000021">
    <property type="protein sequence ID" value="OOE83486.1"/>
    <property type="molecule type" value="Genomic_DNA"/>
</dbReference>
<comment type="caution">
    <text evidence="5">The sequence shown here is derived from an EMBL/GenBank/DDBJ whole genome shotgun (WGS) entry which is preliminary data.</text>
</comment>
<accession>A0ABX3K769</accession>
<dbReference type="CDD" id="cd17282">
    <property type="entry name" value="RMtype1_S_Eco16444ORF1681_TRD1-CR1_like"/>
    <property type="match status" value="1"/>
</dbReference>
<keyword evidence="3" id="KW-0238">DNA-binding</keyword>
<protein>
    <submittedName>
        <fullName evidence="5">Type I restriction endonuclease subunit S</fullName>
    </submittedName>
</protein>
<dbReference type="Gene3D" id="1.10.287.1120">
    <property type="entry name" value="Bipartite methylase S protein"/>
    <property type="match status" value="1"/>
</dbReference>
<dbReference type="InterPro" id="IPR000055">
    <property type="entry name" value="Restrct_endonuc_typeI_TRD"/>
</dbReference>
<dbReference type="CDD" id="cd17497">
    <property type="entry name" value="RMtype1_S_TteMORF1547P-TRD2-CR2_like"/>
    <property type="match status" value="1"/>
</dbReference>
<evidence type="ECO:0000256" key="1">
    <source>
        <dbReference type="ARBA" id="ARBA00010923"/>
    </source>
</evidence>
<sequence>MSKYQAYPKYEPINAEWLSEIPIGWSTTPLKHVASINMGQSPSSDDCNIDGIGVPFLQGNAEFGVKSPTEKQFCPIPKKVAKAGDLLFSVRAPVGSLNFANKDFGIGRGLCSIRGTNAISQSFLWWVLPSYKYQFDAIATGSTFEAVSAEEVGNLNLALPPILEQTQIANFLDHETAKIDTLIEKQQQLIKLLKEKRQAVISHAVTKGLNPQAPMKDSGVEWLGEVPEHWVTKSYRYACRIYRGKFGHRPRNDPAFYDGDYPFIQTGDVARAGKMITTYSQTLNEKGKEVSQLFPSGTLVMAIAANIGDTAILGFEAYAPDSVVGFKPYADLDIEFLRYSFMAALPALEQTSTQSTQANLNVDRIGAVKAVFPTCDEQREIVQYLDGLLNQYDSIEKRCKEAIALMQERRTALISAAVTGKIDVRNWQAPTSQQQALEQTA</sequence>
<dbReference type="GO" id="GO:0004519">
    <property type="term" value="F:endonuclease activity"/>
    <property type="evidence" value="ECO:0007669"/>
    <property type="project" value="UniProtKB-KW"/>
</dbReference>
<dbReference type="RefSeq" id="WP_077668363.1">
    <property type="nucleotide sequence ID" value="NZ_MUFB01000021.1"/>
</dbReference>
<keyword evidence="5" id="KW-0378">Hydrolase</keyword>
<comment type="similarity">
    <text evidence="1">Belongs to the type-I restriction system S methylase family.</text>
</comment>
<proteinExistence type="inferred from homology"/>
<dbReference type="InterPro" id="IPR051212">
    <property type="entry name" value="Type-I_RE_S_subunit"/>
</dbReference>
<keyword evidence="5" id="KW-0255">Endonuclease</keyword>
<keyword evidence="5" id="KW-0540">Nuclease</keyword>
<evidence type="ECO:0000256" key="3">
    <source>
        <dbReference type="ARBA" id="ARBA00023125"/>
    </source>
</evidence>